<accession>A0ACC1D5J2</accession>
<comment type="caution">
    <text evidence="1">The sequence shown here is derived from an EMBL/GenBank/DDBJ whole genome shotgun (WGS) entry which is preliminary data.</text>
</comment>
<evidence type="ECO:0000313" key="1">
    <source>
        <dbReference type="EMBL" id="KAJ0179141.1"/>
    </source>
</evidence>
<evidence type="ECO:0000313" key="2">
    <source>
        <dbReference type="Proteomes" id="UP000824533"/>
    </source>
</evidence>
<keyword evidence="2" id="KW-1185">Reference proteome</keyword>
<name>A0ACC1D5J2_9NEOP</name>
<gene>
    <name evidence="1" type="ORF">K1T71_004853</name>
</gene>
<dbReference type="EMBL" id="CM034394">
    <property type="protein sequence ID" value="KAJ0179141.1"/>
    <property type="molecule type" value="Genomic_DNA"/>
</dbReference>
<proteinExistence type="predicted"/>
<reference evidence="1 2" key="1">
    <citation type="journal article" date="2021" name="Front. Genet.">
        <title>Chromosome-Level Genome Assembly Reveals Significant Gene Expansion in the Toll and IMD Signaling Pathways of Dendrolimus kikuchii.</title>
        <authorList>
            <person name="Zhou J."/>
            <person name="Wu P."/>
            <person name="Xiong Z."/>
            <person name="Liu N."/>
            <person name="Zhao N."/>
            <person name="Ji M."/>
            <person name="Qiu Y."/>
            <person name="Yang B."/>
        </authorList>
    </citation>
    <scope>NUCLEOTIDE SEQUENCE [LARGE SCALE GENOMIC DNA]</scope>
    <source>
        <strain evidence="1">Ann1</strain>
    </source>
</reference>
<organism evidence="1 2">
    <name type="scientific">Dendrolimus kikuchii</name>
    <dbReference type="NCBI Taxonomy" id="765133"/>
    <lineage>
        <taxon>Eukaryota</taxon>
        <taxon>Metazoa</taxon>
        <taxon>Ecdysozoa</taxon>
        <taxon>Arthropoda</taxon>
        <taxon>Hexapoda</taxon>
        <taxon>Insecta</taxon>
        <taxon>Pterygota</taxon>
        <taxon>Neoptera</taxon>
        <taxon>Endopterygota</taxon>
        <taxon>Lepidoptera</taxon>
        <taxon>Glossata</taxon>
        <taxon>Ditrysia</taxon>
        <taxon>Bombycoidea</taxon>
        <taxon>Lasiocampidae</taxon>
        <taxon>Dendrolimus</taxon>
    </lineage>
</organism>
<protein>
    <submittedName>
        <fullName evidence="1">Uncharacterized protein</fullName>
    </submittedName>
</protein>
<dbReference type="Proteomes" id="UP000824533">
    <property type="component" value="Linkage Group LG08"/>
</dbReference>
<sequence>MIKIKEICKLLLLLLCYESEAHVETRYYPRYHIAPLFGWMNDPNGFSFFKCVYHLFFQYNPYSSKSPGITNWGHVVSKNLVDWSHEPIAMKPDEYYDKDGVFSGCAIVENGELVIFYTGNVNLENNSYMHREVQALAYSKNGINITKYANNPIIKGNHFQPNFRDPKVWKEDYIYYMVLGNSLNDTFGRVLLYQSRNLINWEYQTVLAQSNGTLGYMWECPDFFKLGNYYVLLFSPQGIKPQGDKYRNLYQVGYFVGEFDKETKYFNILTEFREVNRGHDFYATQTMLDKSGRRLMVAWNDMWGQSYPESNEGFKGELTFITELSLSSDLRLIQKPIRELRKLIVKKLFSGKCSADVLLPDKTGKAIIRASNAKDFTLYVQDASNNSNKVTVQYNSKIGYVTLNRGGEDGIRGAEYKPSTDLCLVMLVDASSVELFFGKGELTFASRFFPNGDIIIRQEIHEAYNFTVYMIRRSVPFPE</sequence>